<keyword evidence="5" id="KW-0732">Signal</keyword>
<feature type="domain" description="Thioredoxin" evidence="6">
    <location>
        <begin position="66"/>
        <end position="217"/>
    </location>
</feature>
<dbReference type="PANTHER" id="PTHR42852:SF6">
    <property type="entry name" value="THIOL:DISULFIDE INTERCHANGE PROTEIN DSBE"/>
    <property type="match status" value="1"/>
</dbReference>
<dbReference type="PANTHER" id="PTHR42852">
    <property type="entry name" value="THIOL:DISULFIDE INTERCHANGE PROTEIN DSBE"/>
    <property type="match status" value="1"/>
</dbReference>
<dbReference type="Gene3D" id="3.40.30.10">
    <property type="entry name" value="Glutaredoxin"/>
    <property type="match status" value="1"/>
</dbReference>
<evidence type="ECO:0000256" key="4">
    <source>
        <dbReference type="ARBA" id="ARBA00023284"/>
    </source>
</evidence>
<protein>
    <submittedName>
        <fullName evidence="7">Thiol-disulfide isomerase/thioredoxin</fullName>
    </submittedName>
</protein>
<comment type="caution">
    <text evidence="7">The sequence shown here is derived from an EMBL/GenBank/DDBJ whole genome shotgun (WGS) entry which is preliminary data.</text>
</comment>
<gene>
    <name evidence="7" type="ORF">BC962_1556</name>
</gene>
<evidence type="ECO:0000313" key="7">
    <source>
        <dbReference type="EMBL" id="RKS53306.1"/>
    </source>
</evidence>
<keyword evidence="4" id="KW-0676">Redox-active center</keyword>
<feature type="signal peptide" evidence="5">
    <location>
        <begin position="1"/>
        <end position="19"/>
    </location>
</feature>
<dbReference type="GO" id="GO:0030313">
    <property type="term" value="C:cell envelope"/>
    <property type="evidence" value="ECO:0007669"/>
    <property type="project" value="UniProtKB-SubCell"/>
</dbReference>
<evidence type="ECO:0000256" key="1">
    <source>
        <dbReference type="ARBA" id="ARBA00004196"/>
    </source>
</evidence>
<reference evidence="7 8" key="1">
    <citation type="submission" date="2018-10" db="EMBL/GenBank/DDBJ databases">
        <title>Genomic Encyclopedia of Archaeal and Bacterial Type Strains, Phase II (KMG-II): from individual species to whole genera.</title>
        <authorList>
            <person name="Goeker M."/>
        </authorList>
    </citation>
    <scope>NUCLEOTIDE SEQUENCE [LARGE SCALE GENOMIC DNA]</scope>
    <source>
        <strain evidence="7 8">DSM 19839</strain>
    </source>
</reference>
<dbReference type="InterPro" id="IPR036249">
    <property type="entry name" value="Thioredoxin-like_sf"/>
</dbReference>
<name>A0A495PTL2_9FLAO</name>
<evidence type="ECO:0000313" key="8">
    <source>
        <dbReference type="Proteomes" id="UP000276282"/>
    </source>
</evidence>
<evidence type="ECO:0000256" key="3">
    <source>
        <dbReference type="ARBA" id="ARBA00023157"/>
    </source>
</evidence>
<dbReference type="InterPro" id="IPR050553">
    <property type="entry name" value="Thioredoxin_ResA/DsbE_sf"/>
</dbReference>
<dbReference type="InterPro" id="IPR013766">
    <property type="entry name" value="Thioredoxin_domain"/>
</dbReference>
<dbReference type="GO" id="GO:0016491">
    <property type="term" value="F:oxidoreductase activity"/>
    <property type="evidence" value="ECO:0007669"/>
    <property type="project" value="InterPro"/>
</dbReference>
<keyword evidence="7" id="KW-0413">Isomerase</keyword>
<keyword evidence="8" id="KW-1185">Reference proteome</keyword>
<dbReference type="CDD" id="cd02966">
    <property type="entry name" value="TlpA_like_family"/>
    <property type="match status" value="1"/>
</dbReference>
<evidence type="ECO:0000256" key="5">
    <source>
        <dbReference type="SAM" id="SignalP"/>
    </source>
</evidence>
<dbReference type="SUPFAM" id="SSF52833">
    <property type="entry name" value="Thioredoxin-like"/>
    <property type="match status" value="1"/>
</dbReference>
<dbReference type="PROSITE" id="PS51352">
    <property type="entry name" value="THIOREDOXIN_2"/>
    <property type="match status" value="1"/>
</dbReference>
<dbReference type="Pfam" id="PF00578">
    <property type="entry name" value="AhpC-TSA"/>
    <property type="match status" value="1"/>
</dbReference>
<organism evidence="7 8">
    <name type="scientific">Gillisia mitskevichiae</name>
    <dbReference type="NCBI Taxonomy" id="270921"/>
    <lineage>
        <taxon>Bacteria</taxon>
        <taxon>Pseudomonadati</taxon>
        <taxon>Bacteroidota</taxon>
        <taxon>Flavobacteriia</taxon>
        <taxon>Flavobacteriales</taxon>
        <taxon>Flavobacteriaceae</taxon>
        <taxon>Gillisia</taxon>
    </lineage>
</organism>
<dbReference type="RefSeq" id="WP_245984116.1">
    <property type="nucleotide sequence ID" value="NZ_RBLG01000002.1"/>
</dbReference>
<evidence type="ECO:0000259" key="6">
    <source>
        <dbReference type="PROSITE" id="PS51352"/>
    </source>
</evidence>
<dbReference type="GO" id="GO:0017004">
    <property type="term" value="P:cytochrome complex assembly"/>
    <property type="evidence" value="ECO:0007669"/>
    <property type="project" value="UniProtKB-KW"/>
</dbReference>
<dbReference type="Proteomes" id="UP000276282">
    <property type="component" value="Unassembled WGS sequence"/>
</dbReference>
<dbReference type="GO" id="GO:0016209">
    <property type="term" value="F:antioxidant activity"/>
    <property type="evidence" value="ECO:0007669"/>
    <property type="project" value="InterPro"/>
</dbReference>
<dbReference type="GO" id="GO:0016853">
    <property type="term" value="F:isomerase activity"/>
    <property type="evidence" value="ECO:0007669"/>
    <property type="project" value="UniProtKB-KW"/>
</dbReference>
<dbReference type="AlphaFoldDB" id="A0A495PTL2"/>
<dbReference type="EMBL" id="RBLG01000002">
    <property type="protein sequence ID" value="RKS53306.1"/>
    <property type="molecule type" value="Genomic_DNA"/>
</dbReference>
<dbReference type="InterPro" id="IPR000866">
    <property type="entry name" value="AhpC/TSA"/>
</dbReference>
<comment type="subcellular location">
    <subcellularLocation>
        <location evidence="1">Cell envelope</location>
    </subcellularLocation>
</comment>
<feature type="chain" id="PRO_5019806043" evidence="5">
    <location>
        <begin position="20"/>
        <end position="235"/>
    </location>
</feature>
<evidence type="ECO:0000256" key="2">
    <source>
        <dbReference type="ARBA" id="ARBA00022748"/>
    </source>
</evidence>
<keyword evidence="3" id="KW-1015">Disulfide bond</keyword>
<keyword evidence="2" id="KW-0201">Cytochrome c-type biogenesis</keyword>
<sequence length="235" mass="27305">MIKLLPLFSLFFLVSPTFAQEEENKIFFTDALAMHLPKYDSSAEKAYYYRDYKKANRLFDSLVAYGLNGSYMDDFKFKQLNSKEISLYDFKKPTYLITYASWCVGTEGEIPAINELANKYSEEIDFVILFWDDQRTTKKMAKSYNKNIRILYVNELNNRGAHVVSQLKHSLGLPTTFLLDKDKKILDIRRGVTHALNKSFEESFDLNYNSIFDGIANHLLGDKKYNTNQETVAIN</sequence>
<proteinExistence type="predicted"/>
<accession>A0A495PTL2</accession>